<sequence length="616" mass="67445">MPKAKKSKGKGKERAVSLDVDSPRFRAKPYRWDKLGEPISNADGWAKTNKRDKQKSDLMLKCTRSLNPTPLVVELTKQGYCNVDRKLAKRSGLPTPPNHTPSGSQASMSVFSATPPSQAGTHALTPDATPGATPTPTPLPRVILRAPGYTPVRPLEHVSHSEETDDDAMEVEASVAPRTPVLPRGTAEPSRHLPPLQSLNRGVSPDRRVTSLPAISQPVTPENRSFRSRPLPSGSPTPERRQEFMTSPHSSRTPTPETPSPPRPQKPAISVVTVFSSPPGATRFAHFPDEDSILLRPGDGRVPFLIPYAPNEDDARLVNQLGLSPTYMWRSSEPCVACSHEDVPSVFGNIYVPKQGWGIVGAPPCLRCAAVGRTCTWRIHSSDGFFATSRLNFVVLDSPGVTGTGVFVKASDIEAHSHGEIAEALHRGEGEYDLGAPDADAKAPHFCTANILAEDRRPRPPLAEVVEALRGREIYTPDLVSDILRRLPYTENGMEAGLLRAGDEWGAWSFTHGELCLYLRDTPSHRQWDSRELEKVESVDMAPAMVHAVECALIGTELPKSWEWDHTKLIRERHRSLLADDAERGAALYELFRADLGACEMAVQFAAQSPGIIQLN</sequence>
<feature type="region of interest" description="Disordered" evidence="1">
    <location>
        <begin position="1"/>
        <end position="20"/>
    </location>
</feature>
<dbReference type="AlphaFoldDB" id="K1VAT5"/>
<comment type="caution">
    <text evidence="2">The sequence shown here is derived from an EMBL/GenBank/DDBJ whole genome shotgun (WGS) entry which is preliminary data.</text>
</comment>
<evidence type="ECO:0000256" key="1">
    <source>
        <dbReference type="SAM" id="MobiDB-lite"/>
    </source>
</evidence>
<keyword evidence="3" id="KW-1185">Reference proteome</keyword>
<gene>
    <name evidence="2" type="ORF">A1Q2_07737</name>
</gene>
<feature type="compositionally biased region" description="Low complexity" evidence="1">
    <location>
        <begin position="123"/>
        <end position="132"/>
    </location>
</feature>
<dbReference type="HOGENOM" id="CLU_448480_0_0_1"/>
<reference evidence="2 3" key="1">
    <citation type="journal article" date="2012" name="Eukaryot. Cell">
        <title>Genome sequence of the Trichosporon asahii environmental strain CBS 8904.</title>
        <authorList>
            <person name="Yang R.Y."/>
            <person name="Li H.T."/>
            <person name="Zhu H."/>
            <person name="Zhou G.P."/>
            <person name="Wang M."/>
            <person name="Wang L."/>
        </authorList>
    </citation>
    <scope>NUCLEOTIDE SEQUENCE [LARGE SCALE GENOMIC DNA]</scope>
    <source>
        <strain evidence="2 3">CBS 8904</strain>
    </source>
</reference>
<dbReference type="InParanoid" id="K1VAT5"/>
<feature type="compositionally biased region" description="Basic and acidic residues" evidence="1">
    <location>
        <begin position="10"/>
        <end position="20"/>
    </location>
</feature>
<protein>
    <submittedName>
        <fullName evidence="2">Uncharacterized protein</fullName>
    </submittedName>
</protein>
<dbReference type="Proteomes" id="UP000006757">
    <property type="component" value="Unassembled WGS sequence"/>
</dbReference>
<feature type="compositionally biased region" description="Low complexity" evidence="1">
    <location>
        <begin position="246"/>
        <end position="255"/>
    </location>
</feature>
<proteinExistence type="predicted"/>
<feature type="compositionally biased region" description="Pro residues" evidence="1">
    <location>
        <begin position="256"/>
        <end position="265"/>
    </location>
</feature>
<feature type="region of interest" description="Disordered" evidence="1">
    <location>
        <begin position="36"/>
        <end position="56"/>
    </location>
</feature>
<accession>K1VAT5</accession>
<evidence type="ECO:0000313" key="3">
    <source>
        <dbReference type="Proteomes" id="UP000006757"/>
    </source>
</evidence>
<feature type="compositionally biased region" description="Polar residues" evidence="1">
    <location>
        <begin position="100"/>
        <end position="120"/>
    </location>
</feature>
<name>K1VAT5_TRIAC</name>
<organism evidence="2 3">
    <name type="scientific">Trichosporon asahii var. asahii (strain CBS 8904)</name>
    <name type="common">Yeast</name>
    <dbReference type="NCBI Taxonomy" id="1220162"/>
    <lineage>
        <taxon>Eukaryota</taxon>
        <taxon>Fungi</taxon>
        <taxon>Dikarya</taxon>
        <taxon>Basidiomycota</taxon>
        <taxon>Agaricomycotina</taxon>
        <taxon>Tremellomycetes</taxon>
        <taxon>Trichosporonales</taxon>
        <taxon>Trichosporonaceae</taxon>
        <taxon>Trichosporon</taxon>
    </lineage>
</organism>
<dbReference type="EMBL" id="AMBO01000400">
    <property type="protein sequence ID" value="EKC97940.1"/>
    <property type="molecule type" value="Genomic_DNA"/>
</dbReference>
<evidence type="ECO:0000313" key="2">
    <source>
        <dbReference type="EMBL" id="EKC97940.1"/>
    </source>
</evidence>
<feature type="compositionally biased region" description="Polar residues" evidence="1">
    <location>
        <begin position="213"/>
        <end position="223"/>
    </location>
</feature>
<feature type="region of interest" description="Disordered" evidence="1">
    <location>
        <begin position="87"/>
        <end position="267"/>
    </location>
</feature>